<evidence type="ECO:0000313" key="6">
    <source>
        <dbReference type="EMBL" id="CAB4555055.1"/>
    </source>
</evidence>
<dbReference type="SUPFAM" id="SSF53098">
    <property type="entry name" value="Ribonuclease H-like"/>
    <property type="match status" value="1"/>
</dbReference>
<dbReference type="InterPro" id="IPR012337">
    <property type="entry name" value="RNaseH-like_sf"/>
</dbReference>
<evidence type="ECO:0000259" key="5">
    <source>
        <dbReference type="SMART" id="SM00732"/>
    </source>
</evidence>
<dbReference type="GO" id="GO:0004518">
    <property type="term" value="F:nuclease activity"/>
    <property type="evidence" value="ECO:0007669"/>
    <property type="project" value="UniProtKB-KW"/>
</dbReference>
<dbReference type="CDD" id="cd16964">
    <property type="entry name" value="YqgF"/>
    <property type="match status" value="1"/>
</dbReference>
<dbReference type="GO" id="GO:0000967">
    <property type="term" value="P:rRNA 5'-end processing"/>
    <property type="evidence" value="ECO:0007669"/>
    <property type="project" value="TreeGrafter"/>
</dbReference>
<dbReference type="SMART" id="SM00732">
    <property type="entry name" value="YqgFc"/>
    <property type="match status" value="1"/>
</dbReference>
<dbReference type="PANTHER" id="PTHR33317:SF4">
    <property type="entry name" value="POLYNUCLEOTIDYL TRANSFERASE, RIBONUCLEASE H-LIKE SUPERFAMILY PROTEIN"/>
    <property type="match status" value="1"/>
</dbReference>
<dbReference type="EMBL" id="CAEZSV010000116">
    <property type="protein sequence ID" value="CAB4555055.1"/>
    <property type="molecule type" value="Genomic_DNA"/>
</dbReference>
<dbReference type="Pfam" id="PF03652">
    <property type="entry name" value="RuvX"/>
    <property type="match status" value="1"/>
</dbReference>
<sequence>MENLPHENINSTRVMGVDLGQARIGIALSDLSGILASPFTTISHKDGSEAAITAIVQIVETEQVAEIVVGIPNSLSKANSLAGDSAKTFLSLLAERTSAKVLGFDERFTTVLATKKLRDTGHDSRSMKSKIDAMAATEILQNYLDTRGA</sequence>
<reference evidence="6" key="1">
    <citation type="submission" date="2020-05" db="EMBL/GenBank/DDBJ databases">
        <authorList>
            <person name="Chiriac C."/>
            <person name="Salcher M."/>
            <person name="Ghai R."/>
            <person name="Kavagutti S V."/>
        </authorList>
    </citation>
    <scope>NUCLEOTIDE SEQUENCE</scope>
</reference>
<dbReference type="InterPro" id="IPR006641">
    <property type="entry name" value="YqgF/RNaseH-like_dom"/>
</dbReference>
<keyword evidence="2" id="KW-0690">Ribosome biogenesis</keyword>
<evidence type="ECO:0000256" key="3">
    <source>
        <dbReference type="ARBA" id="ARBA00022722"/>
    </source>
</evidence>
<dbReference type="PANTHER" id="PTHR33317">
    <property type="entry name" value="POLYNUCLEOTIDYL TRANSFERASE, RIBONUCLEASE H-LIKE SUPERFAMILY PROTEIN"/>
    <property type="match status" value="1"/>
</dbReference>
<dbReference type="GO" id="GO:0016787">
    <property type="term" value="F:hydrolase activity"/>
    <property type="evidence" value="ECO:0007669"/>
    <property type="project" value="UniProtKB-KW"/>
</dbReference>
<dbReference type="Gene3D" id="3.30.420.140">
    <property type="entry name" value="YqgF/RNase H-like domain"/>
    <property type="match status" value="1"/>
</dbReference>
<evidence type="ECO:0000256" key="4">
    <source>
        <dbReference type="ARBA" id="ARBA00022801"/>
    </source>
</evidence>
<dbReference type="InterPro" id="IPR037027">
    <property type="entry name" value="YqgF/RNaseH-like_dom_sf"/>
</dbReference>
<evidence type="ECO:0000256" key="1">
    <source>
        <dbReference type="ARBA" id="ARBA00022490"/>
    </source>
</evidence>
<name>A0A6J6CV47_9ZZZZ</name>
<proteinExistence type="inferred from homology"/>
<keyword evidence="3" id="KW-0540">Nuclease</keyword>
<feature type="domain" description="YqgF/RNase H-like" evidence="5">
    <location>
        <begin position="12"/>
        <end position="113"/>
    </location>
</feature>
<keyword evidence="1" id="KW-0963">Cytoplasm</keyword>
<keyword evidence="4" id="KW-0378">Hydrolase</keyword>
<evidence type="ECO:0000256" key="2">
    <source>
        <dbReference type="ARBA" id="ARBA00022517"/>
    </source>
</evidence>
<dbReference type="AlphaFoldDB" id="A0A6J6CV47"/>
<organism evidence="6">
    <name type="scientific">freshwater metagenome</name>
    <dbReference type="NCBI Taxonomy" id="449393"/>
    <lineage>
        <taxon>unclassified sequences</taxon>
        <taxon>metagenomes</taxon>
        <taxon>ecological metagenomes</taxon>
    </lineage>
</organism>
<dbReference type="NCBIfam" id="TIGR00250">
    <property type="entry name" value="RNAse_H_YqgF"/>
    <property type="match status" value="1"/>
</dbReference>
<accession>A0A6J6CV47</accession>
<protein>
    <submittedName>
        <fullName evidence="6">Unannotated protein</fullName>
    </submittedName>
</protein>
<gene>
    <name evidence="6" type="ORF">UFOPK1506_00699</name>
</gene>
<dbReference type="HAMAP" id="MF_00651">
    <property type="entry name" value="Nuclease_YqgF"/>
    <property type="match status" value="1"/>
</dbReference>
<dbReference type="GO" id="GO:0005829">
    <property type="term" value="C:cytosol"/>
    <property type="evidence" value="ECO:0007669"/>
    <property type="project" value="TreeGrafter"/>
</dbReference>
<dbReference type="InterPro" id="IPR005227">
    <property type="entry name" value="YqgF"/>
</dbReference>